<dbReference type="EMBL" id="CP046884">
    <property type="protein sequence ID" value="QNQ89389.1"/>
    <property type="molecule type" value="Genomic_DNA"/>
</dbReference>
<dbReference type="Proteomes" id="UP000516320">
    <property type="component" value="Chromosome"/>
</dbReference>
<reference evidence="1 2" key="1">
    <citation type="submission" date="2019-12" db="EMBL/GenBank/DDBJ databases">
        <title>Corynebacterium sp. nov., isolated from feces of the Anser Albifrons in China.</title>
        <authorList>
            <person name="Liu Q."/>
        </authorList>
    </citation>
    <scope>NUCLEOTIDE SEQUENCE [LARGE SCALE GENOMIC DNA]</scope>
    <source>
        <strain evidence="1 2">4H37-19</strain>
    </source>
</reference>
<proteinExistence type="predicted"/>
<organism evidence="1 2">
    <name type="scientific">Corynebacterium poyangense</name>
    <dbReference type="NCBI Taxonomy" id="2684405"/>
    <lineage>
        <taxon>Bacteria</taxon>
        <taxon>Bacillati</taxon>
        <taxon>Actinomycetota</taxon>
        <taxon>Actinomycetes</taxon>
        <taxon>Mycobacteriales</taxon>
        <taxon>Corynebacteriaceae</taxon>
        <taxon>Corynebacterium</taxon>
    </lineage>
</organism>
<sequence>MSPDQIIEFYHSAADFIQNMAHTLPFVPSQSAGDVDNFVCGWHIGVDAGYHHADNLQQAMNGAVQQSLQQCKG</sequence>
<dbReference type="RefSeq" id="WP_187974845.1">
    <property type="nucleotide sequence ID" value="NZ_CP046884.1"/>
</dbReference>
<keyword evidence="2" id="KW-1185">Reference proteome</keyword>
<gene>
    <name evidence="1" type="ORF">GP475_01145</name>
</gene>
<dbReference type="AlphaFoldDB" id="A0A7H0SLG4"/>
<accession>A0A7H0SLG4</accession>
<protein>
    <submittedName>
        <fullName evidence="1">Uncharacterized protein</fullName>
    </submittedName>
</protein>
<evidence type="ECO:0000313" key="2">
    <source>
        <dbReference type="Proteomes" id="UP000516320"/>
    </source>
</evidence>
<name>A0A7H0SLG4_9CORY</name>
<dbReference type="KEGG" id="cpoy:GP475_01145"/>
<evidence type="ECO:0000313" key="1">
    <source>
        <dbReference type="EMBL" id="QNQ89389.1"/>
    </source>
</evidence>